<name>F0WXQ6_9STRA</name>
<reference evidence="1" key="1">
    <citation type="journal article" date="2011" name="PLoS Biol.">
        <title>Gene gain and loss during evolution of obligate parasitism in the white rust pathogen of Arabidopsis thaliana.</title>
        <authorList>
            <person name="Kemen E."/>
            <person name="Gardiner A."/>
            <person name="Schultz-Larsen T."/>
            <person name="Kemen A.C."/>
            <person name="Balmuth A.L."/>
            <person name="Robert-Seilaniantz A."/>
            <person name="Bailey K."/>
            <person name="Holub E."/>
            <person name="Studholme D.J."/>
            <person name="Maclean D."/>
            <person name="Jones J.D."/>
        </authorList>
    </citation>
    <scope>NUCLEOTIDE SEQUENCE</scope>
</reference>
<organism evidence="1">
    <name type="scientific">Albugo laibachii Nc14</name>
    <dbReference type="NCBI Taxonomy" id="890382"/>
    <lineage>
        <taxon>Eukaryota</taxon>
        <taxon>Sar</taxon>
        <taxon>Stramenopiles</taxon>
        <taxon>Oomycota</taxon>
        <taxon>Peronosporomycetes</taxon>
        <taxon>Albuginales</taxon>
        <taxon>Albuginaceae</taxon>
        <taxon>Albugo</taxon>
    </lineage>
</organism>
<reference evidence="1" key="2">
    <citation type="submission" date="2011-02" db="EMBL/GenBank/DDBJ databases">
        <authorList>
            <person name="MacLean D."/>
        </authorList>
    </citation>
    <scope>NUCLEOTIDE SEQUENCE</scope>
</reference>
<accession>F0WXQ6</accession>
<dbReference type="AlphaFoldDB" id="F0WXQ6"/>
<gene>
    <name evidence="1" type="primary">AlNc14C361G10992</name>
    <name evidence="1" type="ORF">ALNC14_123960</name>
</gene>
<evidence type="ECO:0000313" key="1">
    <source>
        <dbReference type="EMBL" id="CCA26252.1"/>
    </source>
</evidence>
<protein>
    <submittedName>
        <fullName evidence="1">Predicted protein putative</fullName>
    </submittedName>
</protein>
<dbReference type="EMBL" id="FR824406">
    <property type="protein sequence ID" value="CCA26252.1"/>
    <property type="molecule type" value="Genomic_DNA"/>
</dbReference>
<sequence>MRKAGLKVSPSQLLTVAKHLLAISERPVPNHRWFQSFQDRFNIVQRRQADKKQLSPQKELLIEKELAFHLGFYSKGSRLASSPNMDETHFIIYMDNGPTLSARGEQNIRYAAVVSGTTGMTMIGQVTERILAKIGVPMMIFSNIDCSYPIRGVPDSFAAARGKAREEKEERVEKNNPVARQLQWTWSNAGANATHLVQPADDFVISKIQDAWTKRWDEKKIQLVRDQDWQIKVRNDGSWSGALQNPEKPFFLQLAADSVRDVNAQRLKKRNITYA</sequence>
<dbReference type="HOGENOM" id="CLU_031092_0_0_1"/>
<proteinExistence type="predicted"/>